<proteinExistence type="predicted"/>
<reference evidence="1 2" key="1">
    <citation type="submission" date="2023-02" db="EMBL/GenBank/DDBJ databases">
        <title>Genome sequence of Sphingomonas naphthae.</title>
        <authorList>
            <person name="Kim S."/>
            <person name="Heo J."/>
            <person name="Kwon S.-W."/>
        </authorList>
    </citation>
    <scope>NUCLEOTIDE SEQUENCE [LARGE SCALE GENOMIC DNA]</scope>
    <source>
        <strain evidence="1 2">KACC 18716</strain>
    </source>
</reference>
<name>A0ABY7TLZ2_9SPHN</name>
<dbReference type="Proteomes" id="UP001220395">
    <property type="component" value="Chromosome"/>
</dbReference>
<sequence length="111" mass="12076">MSDYANIRQSIINTPETADFMAGVPIEAAHQRDRWGADHDAGKTPFDWFWLVGYLAQKAADAAVRGDAEKAKHHTISTAAALANWHAAIAGADSRMRPGVAPSIYQMEPTQ</sequence>
<evidence type="ECO:0000313" key="2">
    <source>
        <dbReference type="Proteomes" id="UP001220395"/>
    </source>
</evidence>
<accession>A0ABY7TLZ2</accession>
<gene>
    <name evidence="1" type="ORF">PQ455_01650</name>
</gene>
<protein>
    <recommendedName>
        <fullName evidence="3">Nitrile hydratase accessory protein</fullName>
    </recommendedName>
</protein>
<evidence type="ECO:0000313" key="1">
    <source>
        <dbReference type="EMBL" id="WCT73965.1"/>
    </source>
</evidence>
<evidence type="ECO:0008006" key="3">
    <source>
        <dbReference type="Google" id="ProtNLM"/>
    </source>
</evidence>
<dbReference type="RefSeq" id="WP_273688629.1">
    <property type="nucleotide sequence ID" value="NZ_CP117411.1"/>
</dbReference>
<dbReference type="EMBL" id="CP117411">
    <property type="protein sequence ID" value="WCT73965.1"/>
    <property type="molecule type" value="Genomic_DNA"/>
</dbReference>
<organism evidence="1 2">
    <name type="scientific">Sphingomonas naphthae</name>
    <dbReference type="NCBI Taxonomy" id="1813468"/>
    <lineage>
        <taxon>Bacteria</taxon>
        <taxon>Pseudomonadati</taxon>
        <taxon>Pseudomonadota</taxon>
        <taxon>Alphaproteobacteria</taxon>
        <taxon>Sphingomonadales</taxon>
        <taxon>Sphingomonadaceae</taxon>
        <taxon>Sphingomonas</taxon>
    </lineage>
</organism>
<keyword evidence="2" id="KW-1185">Reference proteome</keyword>